<dbReference type="UniPathway" id="UPA00193"/>
<evidence type="ECO:0000256" key="8">
    <source>
        <dbReference type="ARBA" id="ARBA00048628"/>
    </source>
</evidence>
<reference evidence="10" key="3">
    <citation type="journal article" date="2010" name="Environ. Microbiol.">
        <title>Selenium controls transcription of paralogous formate dehydrogenase genes in the termite gut acetogen, Treponema primitia.</title>
        <authorList>
            <person name="Matson E.G."/>
            <person name="Zhang X."/>
            <person name="Leadbetter J.R."/>
        </authorList>
    </citation>
    <scope>NUCLEOTIDE SEQUENCE</scope>
    <source>
        <strain evidence="10">ZAS-2</strain>
    </source>
</reference>
<dbReference type="InterPro" id="IPR003171">
    <property type="entry name" value="Mehydrof_redctse-like"/>
</dbReference>
<evidence type="ECO:0000313" key="12">
    <source>
        <dbReference type="Proteomes" id="UP000009223"/>
    </source>
</evidence>
<dbReference type="CDD" id="cd00537">
    <property type="entry name" value="MTHFR"/>
    <property type="match status" value="1"/>
</dbReference>
<dbReference type="GO" id="GO:0106312">
    <property type="term" value="F:methylenetetrahydrofolate reductase (NADH) activity"/>
    <property type="evidence" value="ECO:0007669"/>
    <property type="project" value="UniProtKB-EC"/>
</dbReference>
<dbReference type="PANTHER" id="PTHR45754">
    <property type="entry name" value="METHYLENETETRAHYDROFOLATE REDUCTASE"/>
    <property type="match status" value="1"/>
</dbReference>
<dbReference type="GO" id="GO:0035999">
    <property type="term" value="P:tetrahydrofolate interconversion"/>
    <property type="evidence" value="ECO:0007669"/>
    <property type="project" value="UniProtKB-UniPathway"/>
</dbReference>
<proteinExistence type="inferred from homology"/>
<evidence type="ECO:0000256" key="2">
    <source>
        <dbReference type="ARBA" id="ARBA00004777"/>
    </source>
</evidence>
<dbReference type="GO" id="GO:0005829">
    <property type="term" value="C:cytosol"/>
    <property type="evidence" value="ECO:0007669"/>
    <property type="project" value="TreeGrafter"/>
</dbReference>
<dbReference type="GO" id="GO:0071949">
    <property type="term" value="F:FAD binding"/>
    <property type="evidence" value="ECO:0007669"/>
    <property type="project" value="TreeGrafter"/>
</dbReference>
<dbReference type="Pfam" id="PF02219">
    <property type="entry name" value="MTHFR"/>
    <property type="match status" value="1"/>
</dbReference>
<dbReference type="KEGG" id="tpi:TREPR_3127"/>
<dbReference type="PANTHER" id="PTHR45754:SF3">
    <property type="entry name" value="METHYLENETETRAHYDROFOLATE REDUCTASE (NADPH)"/>
    <property type="match status" value="1"/>
</dbReference>
<organism evidence="10">
    <name type="scientific">Treponema primitia (strain ATCC BAA-887 / DSM 12427 / ZAS-2)</name>
    <dbReference type="NCBI Taxonomy" id="545694"/>
    <lineage>
        <taxon>Bacteria</taxon>
        <taxon>Pseudomonadati</taxon>
        <taxon>Spirochaetota</taxon>
        <taxon>Spirochaetia</taxon>
        <taxon>Spirochaetales</taxon>
        <taxon>Treponemataceae</taxon>
        <taxon>Treponema</taxon>
    </lineage>
</organism>
<dbReference type="STRING" id="545694.TREPR_3127"/>
<comment type="cofactor">
    <cofactor evidence="1 9">
        <name>FAD</name>
        <dbReference type="ChEBI" id="CHEBI:57692"/>
    </cofactor>
</comment>
<dbReference type="AlphaFoldDB" id="D8L133"/>
<comment type="similarity">
    <text evidence="3 9">Belongs to the methylenetetrahydrofolate reductase family.</text>
</comment>
<reference evidence="11" key="2">
    <citation type="submission" date="2009-12" db="EMBL/GenBank/DDBJ databases">
        <authorList>
            <person name="Tetu S.G."/>
            <person name="Matson E."/>
            <person name="Ren Q."/>
            <person name="Seshadri R."/>
            <person name="Elbourne L."/>
            <person name="Hassan K.A."/>
            <person name="Durkin A."/>
            <person name="Radune D."/>
            <person name="Mohamoud Y."/>
            <person name="Shay R."/>
            <person name="Jin S."/>
            <person name="Zhang X."/>
            <person name="Lucey K."/>
            <person name="Ballor N.R."/>
            <person name="Ottesen E."/>
            <person name="Rosenthal R."/>
            <person name="Allen A."/>
            <person name="Leadbetter J.R."/>
            <person name="Paulsen I.T."/>
        </authorList>
    </citation>
    <scope>NUCLEOTIDE SEQUENCE</scope>
    <source>
        <strain evidence="11">ZAS-2</strain>
    </source>
</reference>
<evidence type="ECO:0000256" key="3">
    <source>
        <dbReference type="ARBA" id="ARBA00006743"/>
    </source>
</evidence>
<evidence type="ECO:0000256" key="4">
    <source>
        <dbReference type="ARBA" id="ARBA00022630"/>
    </source>
</evidence>
<dbReference type="HOGENOM" id="CLU_025841_0_2_12"/>
<evidence type="ECO:0000256" key="6">
    <source>
        <dbReference type="ARBA" id="ARBA00023002"/>
    </source>
</evidence>
<keyword evidence="4 9" id="KW-0285">Flavoprotein</keyword>
<dbReference type="EMBL" id="CP001843">
    <property type="protein sequence ID" value="AEF84489.1"/>
    <property type="molecule type" value="Genomic_DNA"/>
</dbReference>
<sequence>MKVSEILKTKKTFSFEVFPPKEKDGVPKLQKELDQLFQMKPDFISCTYGAMGTNVGESKEICKYIVDHKVNCVTHFTCIGKTAAELKAIFAEYVAMGLENGLAMRGDFQKDPVTGDIKSSTGGEFEHANQLISFLHKEFPQVCFAAAGYPERHLLASSLESDINYLKAKQDAGAELIMCQTCHDIPAYEKWVAQCRKAGIKLPIVIGIMPILSRRNAIDMTIPGAVPVELSRIVGQYSPPPPPPKSASEETLKQYDDLVKKYAGEFEKYGMEYTINEVKNYLKTDLQGVHFYALNKAEKVIKIVNDGNLIALCK</sequence>
<dbReference type="Proteomes" id="UP000009223">
    <property type="component" value="Chromosome"/>
</dbReference>
<dbReference type="OrthoDB" id="9812555at2"/>
<name>D8L133_TREPZ</name>
<gene>
    <name evidence="11" type="ordered locus">TREPR_3127</name>
</gene>
<dbReference type="EMBL" id="FJ479768">
    <property type="protein sequence ID" value="ADJ19577.1"/>
    <property type="molecule type" value="Genomic_DNA"/>
</dbReference>
<dbReference type="eggNOG" id="COG0685">
    <property type="taxonomic scope" value="Bacteria"/>
</dbReference>
<accession>D8L133</accession>
<dbReference type="RefSeq" id="WP_015707136.1">
    <property type="nucleotide sequence ID" value="NC_015578.1"/>
</dbReference>
<evidence type="ECO:0000256" key="5">
    <source>
        <dbReference type="ARBA" id="ARBA00022827"/>
    </source>
</evidence>
<dbReference type="Gene3D" id="3.20.20.220">
    <property type="match status" value="1"/>
</dbReference>
<dbReference type="InterPro" id="IPR029041">
    <property type="entry name" value="FAD-linked_oxidoreductase-like"/>
</dbReference>
<comment type="pathway">
    <text evidence="2 9">One-carbon metabolism; tetrahydrofolate interconversion.</text>
</comment>
<keyword evidence="5 9" id="KW-0274">FAD</keyword>
<comment type="catalytic activity">
    <reaction evidence="8">
        <text>(6S)-5-methyl-5,6,7,8-tetrahydrofolate + NAD(+) = (6R)-5,10-methylene-5,6,7,8-tetrahydrofolate + NADH + H(+)</text>
        <dbReference type="Rhea" id="RHEA:19821"/>
        <dbReference type="ChEBI" id="CHEBI:15378"/>
        <dbReference type="ChEBI" id="CHEBI:15636"/>
        <dbReference type="ChEBI" id="CHEBI:18608"/>
        <dbReference type="ChEBI" id="CHEBI:57540"/>
        <dbReference type="ChEBI" id="CHEBI:57945"/>
        <dbReference type="EC" id="1.5.1.54"/>
    </reaction>
    <physiologicalReaction direction="right-to-left" evidence="8">
        <dbReference type="Rhea" id="RHEA:19823"/>
    </physiologicalReaction>
</comment>
<dbReference type="SUPFAM" id="SSF51730">
    <property type="entry name" value="FAD-linked oxidoreductase"/>
    <property type="match status" value="1"/>
</dbReference>
<evidence type="ECO:0000256" key="9">
    <source>
        <dbReference type="RuleBase" id="RU003862"/>
    </source>
</evidence>
<keyword evidence="12" id="KW-1185">Reference proteome</keyword>
<evidence type="ECO:0000313" key="11">
    <source>
        <dbReference type="EMBL" id="AEF84489.1"/>
    </source>
</evidence>
<protein>
    <recommendedName>
        <fullName evidence="9">Methylenetetrahydrofolate reductase</fullName>
    </recommendedName>
</protein>
<evidence type="ECO:0000256" key="7">
    <source>
        <dbReference type="ARBA" id="ARBA00034478"/>
    </source>
</evidence>
<reference evidence="12" key="1">
    <citation type="submission" date="2009-12" db="EMBL/GenBank/DDBJ databases">
        <title>Complete sequence of Treponema primitia strain ZAS-2.</title>
        <authorList>
            <person name="Tetu S.G."/>
            <person name="Matson E."/>
            <person name="Ren Q."/>
            <person name="Seshadri R."/>
            <person name="Elbourne L."/>
            <person name="Hassan K.A."/>
            <person name="Durkin A."/>
            <person name="Radune D."/>
            <person name="Mohamoud Y."/>
            <person name="Shay R."/>
            <person name="Jin S."/>
            <person name="Zhang X."/>
            <person name="Lucey K."/>
            <person name="Ballor N.R."/>
            <person name="Ottesen E."/>
            <person name="Rosenthal R."/>
            <person name="Allen A."/>
            <person name="Leadbetter J.R."/>
            <person name="Paulsen I.T."/>
        </authorList>
    </citation>
    <scope>NUCLEOTIDE SEQUENCE [LARGE SCALE GENOMIC DNA]</scope>
    <source>
        <strain evidence="12">ATCC BAA-887 / DSM 12427 / ZAS-2</strain>
    </source>
</reference>
<evidence type="ECO:0000256" key="1">
    <source>
        <dbReference type="ARBA" id="ARBA00001974"/>
    </source>
</evidence>
<dbReference type="GO" id="GO:0009086">
    <property type="term" value="P:methionine biosynthetic process"/>
    <property type="evidence" value="ECO:0007669"/>
    <property type="project" value="TreeGrafter"/>
</dbReference>
<keyword evidence="6 9" id="KW-0560">Oxidoreductase</keyword>
<evidence type="ECO:0000313" key="10">
    <source>
        <dbReference type="EMBL" id="ADJ19577.1"/>
    </source>
</evidence>
<reference evidence="11 12" key="4">
    <citation type="journal article" date="2011" name="ISME J.">
        <title>RNA-seq reveals cooperative metabolic interactions between two termite-gut spirochete species in co-culture.</title>
        <authorList>
            <person name="Rosenthal A.Z."/>
            <person name="Matson E.G."/>
            <person name="Eldar A."/>
            <person name="Leadbetter J.R."/>
        </authorList>
    </citation>
    <scope>NUCLEOTIDE SEQUENCE [LARGE SCALE GENOMIC DNA]</scope>
    <source>
        <strain evidence="12">ATCC BAA-887 / DSM 12427 / ZAS-2</strain>
        <strain evidence="11">ZAS-2</strain>
    </source>
</reference>
<comment type="pathway">
    <text evidence="7">Amino-acid biosynthesis; L-methionine biosynthesis via de novo pathway.</text>
</comment>